<dbReference type="OrthoDB" id="1433018at2"/>
<dbReference type="SUPFAM" id="SSF82784">
    <property type="entry name" value="OsmC-like"/>
    <property type="match status" value="1"/>
</dbReference>
<reference evidence="1 2" key="1">
    <citation type="submission" date="2013-08" db="EMBL/GenBank/DDBJ databases">
        <authorList>
            <person name="Huang J."/>
            <person name="Wang G."/>
        </authorList>
    </citation>
    <scope>NUCLEOTIDE SEQUENCE [LARGE SCALE GENOMIC DNA]</scope>
    <source>
        <strain evidence="1 2">JSM 076056</strain>
    </source>
</reference>
<dbReference type="InterPro" id="IPR036102">
    <property type="entry name" value="OsmC/Ohrsf"/>
</dbReference>
<dbReference type="Pfam" id="PF02566">
    <property type="entry name" value="OsmC"/>
    <property type="match status" value="1"/>
</dbReference>
<dbReference type="EMBL" id="AVPE01000001">
    <property type="protein sequence ID" value="KGX93758.1"/>
    <property type="molecule type" value="Genomic_DNA"/>
</dbReference>
<proteinExistence type="predicted"/>
<organism evidence="1 2">
    <name type="scientific">Pontibacillus halophilus JSM 076056 = DSM 19796</name>
    <dbReference type="NCBI Taxonomy" id="1385510"/>
    <lineage>
        <taxon>Bacteria</taxon>
        <taxon>Bacillati</taxon>
        <taxon>Bacillota</taxon>
        <taxon>Bacilli</taxon>
        <taxon>Bacillales</taxon>
        <taxon>Bacillaceae</taxon>
        <taxon>Pontibacillus</taxon>
    </lineage>
</organism>
<dbReference type="eggNOG" id="COG1765">
    <property type="taxonomic scope" value="Bacteria"/>
</dbReference>
<name>A0A0A5GR77_9BACI</name>
<dbReference type="InterPro" id="IPR052924">
    <property type="entry name" value="OsmC/Ohr_hydroprdx_reductase"/>
</dbReference>
<evidence type="ECO:0000313" key="1">
    <source>
        <dbReference type="EMBL" id="KGX93758.1"/>
    </source>
</evidence>
<keyword evidence="2" id="KW-1185">Reference proteome</keyword>
<dbReference type="RefSeq" id="WP_026799145.1">
    <property type="nucleotide sequence ID" value="NZ_AULI01000001.1"/>
</dbReference>
<dbReference type="InterPro" id="IPR003718">
    <property type="entry name" value="OsmC/Ohr_fam"/>
</dbReference>
<gene>
    <name evidence="1" type="ORF">N781_00710</name>
</gene>
<dbReference type="STRING" id="1385510.GCA_000425205_00336"/>
<dbReference type="InterPro" id="IPR015946">
    <property type="entry name" value="KH_dom-like_a/b"/>
</dbReference>
<dbReference type="Proteomes" id="UP000030528">
    <property type="component" value="Unassembled WGS sequence"/>
</dbReference>
<dbReference type="Gene3D" id="3.30.300.20">
    <property type="match status" value="1"/>
</dbReference>
<protein>
    <submittedName>
        <fullName evidence="1">Osmotically inducible protein C</fullName>
    </submittedName>
</protein>
<dbReference type="AlphaFoldDB" id="A0A0A5GR77"/>
<dbReference type="PANTHER" id="PTHR35368">
    <property type="entry name" value="HYDROPEROXIDE REDUCTASE"/>
    <property type="match status" value="1"/>
</dbReference>
<comment type="caution">
    <text evidence="1">The sequence shown here is derived from an EMBL/GenBank/DDBJ whole genome shotgun (WGS) entry which is preliminary data.</text>
</comment>
<evidence type="ECO:0000313" key="2">
    <source>
        <dbReference type="Proteomes" id="UP000030528"/>
    </source>
</evidence>
<dbReference type="PANTHER" id="PTHR35368:SF1">
    <property type="entry name" value="HYDROPEROXIDE REDUCTASE"/>
    <property type="match status" value="1"/>
</dbReference>
<sequence>MADKIQMRVKANGDGPHVEAKARKHTIIIDEPTSQGGRDEGANPLETLLASLAGCENAVANMVAKEMDFNLKGLDFQVKGELDPRGMMGTEGVRRHFETVTVDVTVDTDESDERIQELKEKTDDRCPVFQTLVSADVQMNATWTRA</sequence>
<accession>A0A0A5GR77</accession>